<reference evidence="4" key="1">
    <citation type="submission" date="2017-09" db="EMBL/GenBank/DDBJ databases">
        <title>Depth-based differentiation of microbial function through sediment-hosted aquifers and enrichment of novel symbionts in the deep terrestrial subsurface.</title>
        <authorList>
            <person name="Probst A.J."/>
            <person name="Ladd B."/>
            <person name="Jarett J.K."/>
            <person name="Geller-Mcgrath D.E."/>
            <person name="Sieber C.M.K."/>
            <person name="Emerson J.B."/>
            <person name="Anantharaman K."/>
            <person name="Thomas B.C."/>
            <person name="Malmstrom R."/>
            <person name="Stieglmeier M."/>
            <person name="Klingl A."/>
            <person name="Woyke T."/>
            <person name="Ryan C.M."/>
            <person name="Banfield J.F."/>
        </authorList>
    </citation>
    <scope>NUCLEOTIDE SEQUENCE [LARGE SCALE GENOMIC DNA]</scope>
</reference>
<dbReference type="EMBL" id="PFMR01000228">
    <property type="protein sequence ID" value="PIZ15891.1"/>
    <property type="molecule type" value="Genomic_DNA"/>
</dbReference>
<dbReference type="GO" id="GO:0016491">
    <property type="term" value="F:oxidoreductase activity"/>
    <property type="evidence" value="ECO:0007669"/>
    <property type="project" value="UniProtKB-KW"/>
</dbReference>
<dbReference type="Gene3D" id="3.40.50.11810">
    <property type="match status" value="1"/>
</dbReference>
<dbReference type="InterPro" id="IPR051278">
    <property type="entry name" value="HdrB/HdrD_reductase"/>
</dbReference>
<dbReference type="InterPro" id="IPR004017">
    <property type="entry name" value="Cys_rich_dom"/>
</dbReference>
<evidence type="ECO:0000313" key="4">
    <source>
        <dbReference type="Proteomes" id="UP000229307"/>
    </source>
</evidence>
<evidence type="ECO:0000259" key="2">
    <source>
        <dbReference type="Pfam" id="PF02754"/>
    </source>
</evidence>
<evidence type="ECO:0000313" key="3">
    <source>
        <dbReference type="EMBL" id="PIZ15891.1"/>
    </source>
</evidence>
<comment type="caution">
    <text evidence="3">The sequence shown here is derived from an EMBL/GenBank/DDBJ whole genome shotgun (WGS) entry which is preliminary data.</text>
</comment>
<dbReference type="Proteomes" id="UP000229307">
    <property type="component" value="Unassembled WGS sequence"/>
</dbReference>
<gene>
    <name evidence="3" type="ORF">COY52_08590</name>
</gene>
<dbReference type="PANTHER" id="PTHR42947">
    <property type="entry name" value="COB--COM HETERODISULFIDE REDUCTASE SUBUNIT B 1"/>
    <property type="match status" value="1"/>
</dbReference>
<accession>A0A2M7S8R1</accession>
<dbReference type="AlphaFoldDB" id="A0A2M7S8R1"/>
<sequence length="296" mass="32919">MADKKTFKYAYFPGCSLKSTSKEYDISAREVASSLGVILKEIPDWTCCGATPAHLTMHILSIGLPVKILLQVKEMGISEVVTCCAACFSRLKFANDIMSKDQLHREMVSRVLSKKYEGEVSVRHFLDVLVNEYGIESISKKIVKPLKGLKVACYYGCLLVRPPEVTKFDDSEDPHFMDDLINVTGAEAISWPYKTECCGASHSLSNTEIVLRLSNDILRFAKESGADVVAVACPMCQSNLDLRQGEIEKRYETKINLPVLYFTQLLGLALGAESKNLGLNMHLVNPFKILQEKGLL</sequence>
<feature type="domain" description="Cysteine-rich" evidence="2">
    <location>
        <begin position="151"/>
        <end position="241"/>
    </location>
</feature>
<proteinExistence type="predicted"/>
<organism evidence="3 4">
    <name type="scientific">Candidatus Desantisbacteria bacterium CG_4_10_14_0_8_um_filter_48_22</name>
    <dbReference type="NCBI Taxonomy" id="1974543"/>
    <lineage>
        <taxon>Bacteria</taxon>
        <taxon>Candidatus Desantisiibacteriota</taxon>
    </lineage>
</organism>
<feature type="domain" description="Cysteine-rich" evidence="2">
    <location>
        <begin position="9"/>
        <end position="91"/>
    </location>
</feature>
<evidence type="ECO:0000256" key="1">
    <source>
        <dbReference type="ARBA" id="ARBA00023002"/>
    </source>
</evidence>
<protein>
    <submittedName>
        <fullName evidence="3">Heterodisulfide reductase subunit B</fullName>
    </submittedName>
</protein>
<dbReference type="Gene3D" id="1.20.1050.140">
    <property type="match status" value="1"/>
</dbReference>
<keyword evidence="1" id="KW-0560">Oxidoreductase</keyword>
<name>A0A2M7S8R1_9BACT</name>
<dbReference type="PANTHER" id="PTHR42947:SF1">
    <property type="entry name" value="COB--COM HETERODISULFIDE REDUCTASE SUBUNIT B 1"/>
    <property type="match status" value="1"/>
</dbReference>
<dbReference type="Pfam" id="PF02754">
    <property type="entry name" value="CCG"/>
    <property type="match status" value="2"/>
</dbReference>